<keyword evidence="9 10" id="KW-0539">Nucleus</keyword>
<dbReference type="GO" id="GO:0005737">
    <property type="term" value="C:cytoplasm"/>
    <property type="evidence" value="ECO:0007669"/>
    <property type="project" value="UniProtKB-SubCell"/>
</dbReference>
<dbReference type="Pfam" id="PF15906">
    <property type="entry name" value="zf-NOSIP"/>
    <property type="match status" value="1"/>
</dbReference>
<dbReference type="SUPFAM" id="SSF57850">
    <property type="entry name" value="RING/U-box"/>
    <property type="match status" value="2"/>
</dbReference>
<evidence type="ECO:0000256" key="7">
    <source>
        <dbReference type="ARBA" id="ARBA00022679"/>
    </source>
</evidence>
<dbReference type="InterPro" id="IPR016818">
    <property type="entry name" value="NOSIP"/>
</dbReference>
<dbReference type="EMBL" id="GEBQ01031895">
    <property type="protein sequence ID" value="JAT08082.1"/>
    <property type="molecule type" value="Transcribed_RNA"/>
</dbReference>
<dbReference type="PANTHER" id="PTHR13063">
    <property type="entry name" value="ENOS INTERACTING PROTEIN"/>
    <property type="match status" value="1"/>
</dbReference>
<comment type="subcellular location">
    <subcellularLocation>
        <location evidence="3">Cytoplasm</location>
    </subcellularLocation>
    <subcellularLocation>
        <location evidence="2 10">Nucleus</location>
    </subcellularLocation>
</comment>
<dbReference type="CDD" id="cd16661">
    <property type="entry name" value="RING-Ubox1_NOSIP"/>
    <property type="match status" value="1"/>
</dbReference>
<evidence type="ECO:0000256" key="8">
    <source>
        <dbReference type="ARBA" id="ARBA00022786"/>
    </source>
</evidence>
<comment type="similarity">
    <text evidence="4 10">Belongs to the NOSIP family.</text>
</comment>
<protein>
    <recommendedName>
        <fullName evidence="10">Nitric oxide synthase-interacting protein homolog</fullName>
    </recommendedName>
</protein>
<evidence type="ECO:0000256" key="6">
    <source>
        <dbReference type="ARBA" id="ARBA00022490"/>
    </source>
</evidence>
<dbReference type="CDD" id="cd16662">
    <property type="entry name" value="RING-Ubox2_NOSIP"/>
    <property type="match status" value="1"/>
</dbReference>
<dbReference type="PIRSF" id="PIRSF023577">
    <property type="entry name" value="ENOS_interacting"/>
    <property type="match status" value="1"/>
</dbReference>
<evidence type="ECO:0000256" key="10">
    <source>
        <dbReference type="PIRNR" id="PIRNR023577"/>
    </source>
</evidence>
<dbReference type="AlphaFoldDB" id="A0A1B6K9G0"/>
<dbReference type="GO" id="GO:0061630">
    <property type="term" value="F:ubiquitin protein ligase activity"/>
    <property type="evidence" value="ECO:0007669"/>
    <property type="project" value="UniProtKB-EC"/>
</dbReference>
<evidence type="ECO:0000256" key="5">
    <source>
        <dbReference type="ARBA" id="ARBA00022473"/>
    </source>
</evidence>
<dbReference type="FunFam" id="3.30.40.10:FF:001144">
    <property type="entry name" value="Nitric oxide synthase-interacting protein"/>
    <property type="match status" value="1"/>
</dbReference>
<keyword evidence="6" id="KW-0963">Cytoplasm</keyword>
<evidence type="ECO:0000256" key="9">
    <source>
        <dbReference type="ARBA" id="ARBA00023242"/>
    </source>
</evidence>
<dbReference type="GO" id="GO:0005634">
    <property type="term" value="C:nucleus"/>
    <property type="evidence" value="ECO:0007669"/>
    <property type="project" value="UniProtKB-SubCell"/>
</dbReference>
<gene>
    <name evidence="13" type="ORF">g.18612</name>
</gene>
<evidence type="ECO:0000256" key="4">
    <source>
        <dbReference type="ARBA" id="ARBA00008126"/>
    </source>
</evidence>
<evidence type="ECO:0000313" key="13">
    <source>
        <dbReference type="EMBL" id="JAT08082.1"/>
    </source>
</evidence>
<keyword evidence="5" id="KW-0217">Developmental protein</keyword>
<feature type="domain" description="Nitric oxide synthase-interacting protein zinc-finger" evidence="12">
    <location>
        <begin position="9"/>
        <end position="83"/>
    </location>
</feature>
<evidence type="ECO:0000256" key="2">
    <source>
        <dbReference type="ARBA" id="ARBA00004123"/>
    </source>
</evidence>
<evidence type="ECO:0000259" key="12">
    <source>
        <dbReference type="Pfam" id="PF15906"/>
    </source>
</evidence>
<keyword evidence="8" id="KW-0833">Ubl conjugation pathway</keyword>
<dbReference type="FunFam" id="3.30.40.10:FF:000251">
    <property type="entry name" value="Nitric oxide synthase-interacting protein"/>
    <property type="match status" value="1"/>
</dbReference>
<dbReference type="InterPro" id="IPR031790">
    <property type="entry name" value="Znf-NOSIP"/>
</dbReference>
<dbReference type="PANTHER" id="PTHR13063:SF10">
    <property type="entry name" value="NITRIC OXIDE SYNTHASE-INTERACTING PROTEIN"/>
    <property type="match status" value="1"/>
</dbReference>
<feature type="coiled-coil region" evidence="11">
    <location>
        <begin position="76"/>
        <end position="113"/>
    </location>
</feature>
<keyword evidence="11" id="KW-0175">Coiled coil</keyword>
<evidence type="ECO:0000256" key="1">
    <source>
        <dbReference type="ARBA" id="ARBA00000900"/>
    </source>
</evidence>
<keyword evidence="7" id="KW-0808">Transferase</keyword>
<sequence length="298" mass="33605">MAVITMTRHARNCTAGAVYTYHEKKKDAEASGYGTQNQRVGKDSVKDFDCCCLTLQPCRDPMITQDGYLFDKEAILEYIIRKKNEISRKMKEYEKQKKKEQTELAELAAAEKESKLNSFVKSEKNIVSAPVEAFKKDDPNARSSVSNMTEGRDKVLPSFWIPSKTPAARMATIEKPDKNVLCPMTGKPLKLKDLTAVKFTEVKDPDDKKSHLVKENRYMCAVTHDILNNSVPCAVLRTTGDVVTLECVEKIIKKDWIHPLSSEKLTEKDIIPLQRGGTGYALTNINLEGKYERPVLQA</sequence>
<dbReference type="InterPro" id="IPR013083">
    <property type="entry name" value="Znf_RING/FYVE/PHD"/>
</dbReference>
<reference evidence="13" key="1">
    <citation type="submission" date="2015-11" db="EMBL/GenBank/DDBJ databases">
        <title>De novo transcriptome assembly of four potential Pierce s Disease insect vectors from Arizona vineyards.</title>
        <authorList>
            <person name="Tassone E.E."/>
        </authorList>
    </citation>
    <scope>NUCLEOTIDE SEQUENCE</scope>
</reference>
<evidence type="ECO:0000256" key="11">
    <source>
        <dbReference type="SAM" id="Coils"/>
    </source>
</evidence>
<dbReference type="Pfam" id="PF04641">
    <property type="entry name" value="Rtf2"/>
    <property type="match status" value="1"/>
</dbReference>
<comment type="catalytic activity">
    <reaction evidence="1">
        <text>S-ubiquitinyl-[E2 ubiquitin-conjugating enzyme]-L-cysteine + [acceptor protein]-L-lysine = [E2 ubiquitin-conjugating enzyme]-L-cysteine + N(6)-ubiquitinyl-[acceptor protein]-L-lysine.</text>
        <dbReference type="EC" id="2.3.2.27"/>
    </reaction>
</comment>
<proteinExistence type="inferred from homology"/>
<accession>A0A1B6K9G0</accession>
<organism evidence="13">
    <name type="scientific">Graphocephala atropunctata</name>
    <dbReference type="NCBI Taxonomy" id="36148"/>
    <lineage>
        <taxon>Eukaryota</taxon>
        <taxon>Metazoa</taxon>
        <taxon>Ecdysozoa</taxon>
        <taxon>Arthropoda</taxon>
        <taxon>Hexapoda</taxon>
        <taxon>Insecta</taxon>
        <taxon>Pterygota</taxon>
        <taxon>Neoptera</taxon>
        <taxon>Paraneoptera</taxon>
        <taxon>Hemiptera</taxon>
        <taxon>Auchenorrhyncha</taxon>
        <taxon>Membracoidea</taxon>
        <taxon>Cicadellidae</taxon>
        <taxon>Cicadellinae</taxon>
        <taxon>Cicadellini</taxon>
        <taxon>Graphocephala</taxon>
    </lineage>
</organism>
<name>A0A1B6K9G0_9HEMI</name>
<evidence type="ECO:0000256" key="3">
    <source>
        <dbReference type="ARBA" id="ARBA00004496"/>
    </source>
</evidence>
<dbReference type="Gene3D" id="3.30.40.10">
    <property type="entry name" value="Zinc/RING finger domain, C3HC4 (zinc finger)"/>
    <property type="match status" value="2"/>
</dbReference>